<keyword evidence="2" id="KW-0806">Transcription termination</keyword>
<organism evidence="4 5">
    <name type="scientific">Aegilops tauschii subsp. strangulata</name>
    <name type="common">Goatgrass</name>
    <dbReference type="NCBI Taxonomy" id="200361"/>
    <lineage>
        <taxon>Eukaryota</taxon>
        <taxon>Viridiplantae</taxon>
        <taxon>Streptophyta</taxon>
        <taxon>Embryophyta</taxon>
        <taxon>Tracheophyta</taxon>
        <taxon>Spermatophyta</taxon>
        <taxon>Magnoliopsida</taxon>
        <taxon>Liliopsida</taxon>
        <taxon>Poales</taxon>
        <taxon>Poaceae</taxon>
        <taxon>BOP clade</taxon>
        <taxon>Pooideae</taxon>
        <taxon>Triticodae</taxon>
        <taxon>Triticeae</taxon>
        <taxon>Triticinae</taxon>
        <taxon>Aegilops</taxon>
    </lineage>
</organism>
<reference evidence="4" key="4">
    <citation type="submission" date="2019-03" db="UniProtKB">
        <authorList>
            <consortium name="EnsemblPlants"/>
        </authorList>
    </citation>
    <scope>IDENTIFICATION</scope>
</reference>
<dbReference type="Gramene" id="AET1Gv20747300.2">
    <property type="protein sequence ID" value="AET1Gv20747300.2"/>
    <property type="gene ID" value="AET1Gv20747300"/>
</dbReference>
<evidence type="ECO:0000313" key="4">
    <source>
        <dbReference type="EnsemblPlants" id="AET1Gv20747300.2"/>
    </source>
</evidence>
<protein>
    <submittedName>
        <fullName evidence="4">Uncharacterized protein</fullName>
    </submittedName>
</protein>
<dbReference type="Proteomes" id="UP000015105">
    <property type="component" value="Chromosome 1D"/>
</dbReference>
<dbReference type="EnsemblPlants" id="AET1Gv20747300.2">
    <property type="protein sequence ID" value="AET1Gv20747300.2"/>
    <property type="gene ID" value="AET1Gv20747300"/>
</dbReference>
<evidence type="ECO:0000313" key="5">
    <source>
        <dbReference type="Proteomes" id="UP000015105"/>
    </source>
</evidence>
<proteinExistence type="inferred from homology"/>
<evidence type="ECO:0000256" key="2">
    <source>
        <dbReference type="ARBA" id="ARBA00022472"/>
    </source>
</evidence>
<keyword evidence="2" id="KW-0805">Transcription regulation</keyword>
<dbReference type="GO" id="GO:0003676">
    <property type="term" value="F:nucleic acid binding"/>
    <property type="evidence" value="ECO:0007669"/>
    <property type="project" value="InterPro"/>
</dbReference>
<keyword evidence="5" id="KW-1185">Reference proteome</keyword>
<evidence type="ECO:0000256" key="1">
    <source>
        <dbReference type="ARBA" id="ARBA00007692"/>
    </source>
</evidence>
<comment type="similarity">
    <text evidence="1">Belongs to the mTERF family.</text>
</comment>
<dbReference type="FunFam" id="1.25.70.10:FF:000001">
    <property type="entry name" value="Mitochondrial transcription termination factor-like"/>
    <property type="match status" value="1"/>
</dbReference>
<dbReference type="AlphaFoldDB" id="A0A452ZFA7"/>
<dbReference type="STRING" id="200361.A0A452ZFA7"/>
<reference evidence="4" key="3">
    <citation type="journal article" date="2017" name="Nature">
        <title>Genome sequence of the progenitor of the wheat D genome Aegilops tauschii.</title>
        <authorList>
            <person name="Luo M.C."/>
            <person name="Gu Y.Q."/>
            <person name="Puiu D."/>
            <person name="Wang H."/>
            <person name="Twardziok S.O."/>
            <person name="Deal K.R."/>
            <person name="Huo N."/>
            <person name="Zhu T."/>
            <person name="Wang L."/>
            <person name="Wang Y."/>
            <person name="McGuire P.E."/>
            <person name="Liu S."/>
            <person name="Long H."/>
            <person name="Ramasamy R.K."/>
            <person name="Rodriguez J.C."/>
            <person name="Van S.L."/>
            <person name="Yuan L."/>
            <person name="Wang Z."/>
            <person name="Xia Z."/>
            <person name="Xiao L."/>
            <person name="Anderson O.D."/>
            <person name="Ouyang S."/>
            <person name="Liang Y."/>
            <person name="Zimin A.V."/>
            <person name="Pertea G."/>
            <person name="Qi P."/>
            <person name="Bennetzen J.L."/>
            <person name="Dai X."/>
            <person name="Dawson M.W."/>
            <person name="Muller H.G."/>
            <person name="Kugler K."/>
            <person name="Rivarola-Duarte L."/>
            <person name="Spannagl M."/>
            <person name="Mayer K.F.X."/>
            <person name="Lu F.H."/>
            <person name="Bevan M.W."/>
            <person name="Leroy P."/>
            <person name="Li P."/>
            <person name="You F.M."/>
            <person name="Sun Q."/>
            <person name="Liu Z."/>
            <person name="Lyons E."/>
            <person name="Wicker T."/>
            <person name="Salzberg S.L."/>
            <person name="Devos K.M."/>
            <person name="Dvorak J."/>
        </authorList>
    </citation>
    <scope>NUCLEOTIDE SEQUENCE [LARGE SCALE GENOMIC DNA]</scope>
    <source>
        <strain evidence="4">cv. AL8/78</strain>
    </source>
</reference>
<dbReference type="SMART" id="SM00733">
    <property type="entry name" value="Mterf"/>
    <property type="match status" value="6"/>
</dbReference>
<accession>A0A452ZFA7</accession>
<evidence type="ECO:0000256" key="3">
    <source>
        <dbReference type="ARBA" id="ARBA00022946"/>
    </source>
</evidence>
<reference evidence="5" key="1">
    <citation type="journal article" date="2014" name="Science">
        <title>Ancient hybridizations among the ancestral genomes of bread wheat.</title>
        <authorList>
            <consortium name="International Wheat Genome Sequencing Consortium,"/>
            <person name="Marcussen T."/>
            <person name="Sandve S.R."/>
            <person name="Heier L."/>
            <person name="Spannagl M."/>
            <person name="Pfeifer M."/>
            <person name="Jakobsen K.S."/>
            <person name="Wulff B.B."/>
            <person name="Steuernagel B."/>
            <person name="Mayer K.F."/>
            <person name="Olsen O.A."/>
        </authorList>
    </citation>
    <scope>NUCLEOTIDE SEQUENCE [LARGE SCALE GENOMIC DNA]</scope>
    <source>
        <strain evidence="5">cv. AL8/78</strain>
    </source>
</reference>
<reference evidence="4" key="5">
    <citation type="journal article" date="2021" name="G3 (Bethesda)">
        <title>Aegilops tauschii genome assembly Aet v5.0 features greater sequence contiguity and improved annotation.</title>
        <authorList>
            <person name="Wang L."/>
            <person name="Zhu T."/>
            <person name="Rodriguez J.C."/>
            <person name="Deal K.R."/>
            <person name="Dubcovsky J."/>
            <person name="McGuire P.E."/>
            <person name="Lux T."/>
            <person name="Spannagl M."/>
            <person name="Mayer K.F.X."/>
            <person name="Baldrich P."/>
            <person name="Meyers B.C."/>
            <person name="Huo N."/>
            <person name="Gu Y.Q."/>
            <person name="Zhou H."/>
            <person name="Devos K.M."/>
            <person name="Bennetzen J.L."/>
            <person name="Unver T."/>
            <person name="Budak H."/>
            <person name="Gulick P.J."/>
            <person name="Galiba G."/>
            <person name="Kalapos B."/>
            <person name="Nelson D.R."/>
            <person name="Li P."/>
            <person name="You F.M."/>
            <person name="Luo M.C."/>
            <person name="Dvorak J."/>
        </authorList>
    </citation>
    <scope>NUCLEOTIDE SEQUENCE [LARGE SCALE GENOMIC DNA]</scope>
    <source>
        <strain evidence="4">cv. AL8/78</strain>
    </source>
</reference>
<keyword evidence="2" id="KW-0804">Transcription</keyword>
<dbReference type="Gene3D" id="1.25.70.10">
    <property type="entry name" value="Transcription termination factor 3, mitochondrial"/>
    <property type="match status" value="2"/>
</dbReference>
<reference evidence="5" key="2">
    <citation type="journal article" date="2017" name="Nat. Plants">
        <title>The Aegilops tauschii genome reveals multiple impacts of transposons.</title>
        <authorList>
            <person name="Zhao G."/>
            <person name="Zou C."/>
            <person name="Li K."/>
            <person name="Wang K."/>
            <person name="Li T."/>
            <person name="Gao L."/>
            <person name="Zhang X."/>
            <person name="Wang H."/>
            <person name="Yang Z."/>
            <person name="Liu X."/>
            <person name="Jiang W."/>
            <person name="Mao L."/>
            <person name="Kong X."/>
            <person name="Jiao Y."/>
            <person name="Jia J."/>
        </authorList>
    </citation>
    <scope>NUCLEOTIDE SEQUENCE [LARGE SCALE GENOMIC DNA]</scope>
    <source>
        <strain evidence="5">cv. AL8/78</strain>
    </source>
</reference>
<dbReference type="GO" id="GO:0006353">
    <property type="term" value="P:DNA-templated transcription termination"/>
    <property type="evidence" value="ECO:0007669"/>
    <property type="project" value="UniProtKB-KW"/>
</dbReference>
<keyword evidence="3" id="KW-0809">Transit peptide</keyword>
<sequence length="415" mass="45924">RAAAAPCSSPAAAPPLSHAAADRQMLRSRRLLLPGGRIPPISPVSCGHPSLAHFLKHLLGGPAGLSNAAADPCSLTLHFLRNSCGLSEPAAAKVAARVHLRSTNRAHAVLALFRGLGLAGADLARVVAAAPEMLNYRADAILAPKLDFFRRDLGLTDDHIRKTILANPYRSLCYSLERRLRPNYLLLRELLGTDQNARSAVKQSFELIHGNVRSDLLPKVKILRDHGATDAVIVKLVTTHPRSLIHRSSFFNESLAAMKELGVSPSSGIFPYAFGLFARLSPVTWKRRIDNYLSLGWTEELVKLAFVRHPYCMSVSDDKVRRISHFFADKLGWSPEYVSASPMLISLSYEKRLLPRYRVLDILVSRGFIRRIRISHLILGEKKFMEKYVTGYQQTIPEVLEAYRGAGTDSAVTVK</sequence>
<dbReference type="InterPro" id="IPR038538">
    <property type="entry name" value="MTERF_sf"/>
</dbReference>
<dbReference type="InterPro" id="IPR003690">
    <property type="entry name" value="MTERF"/>
</dbReference>
<dbReference type="PANTHER" id="PTHR13068">
    <property type="entry name" value="CGI-12 PROTEIN-RELATED"/>
    <property type="match status" value="1"/>
</dbReference>
<name>A0A452ZFA7_AEGTS</name>
<dbReference type="Pfam" id="PF02536">
    <property type="entry name" value="mTERF"/>
    <property type="match status" value="1"/>
</dbReference>
<dbReference type="PANTHER" id="PTHR13068:SF213">
    <property type="entry name" value="OS07G0423000 PROTEIN"/>
    <property type="match status" value="1"/>
</dbReference>